<protein>
    <submittedName>
        <fullName evidence="1">2'-5' RNA ligase family protein</fullName>
    </submittedName>
</protein>
<dbReference type="EMBL" id="CP060717">
    <property type="protein sequence ID" value="QNN65781.1"/>
    <property type="molecule type" value="Genomic_DNA"/>
</dbReference>
<reference evidence="1 2" key="1">
    <citation type="submission" date="2020-08" db="EMBL/GenBank/DDBJ databases">
        <title>Genome sequence of Sphingomonas rhizophila KACC 19189T.</title>
        <authorList>
            <person name="Hyun D.-W."/>
            <person name="Bae J.-W."/>
        </authorList>
    </citation>
    <scope>NUCLEOTIDE SEQUENCE [LARGE SCALE GENOMIC DNA]</scope>
    <source>
        <strain evidence="1 2">KACC 19189</strain>
    </source>
</reference>
<gene>
    <name evidence="1" type="ORF">H9L12_04320</name>
</gene>
<dbReference type="KEGG" id="srhi:H9L12_04320"/>
<evidence type="ECO:0000313" key="2">
    <source>
        <dbReference type="Proteomes" id="UP000515955"/>
    </source>
</evidence>
<dbReference type="RefSeq" id="WP_187542766.1">
    <property type="nucleotide sequence ID" value="NZ_CP060717.1"/>
</dbReference>
<keyword evidence="2" id="KW-1185">Reference proteome</keyword>
<dbReference type="GO" id="GO:0016874">
    <property type="term" value="F:ligase activity"/>
    <property type="evidence" value="ECO:0007669"/>
    <property type="project" value="UniProtKB-KW"/>
</dbReference>
<keyword evidence="1" id="KW-0436">Ligase</keyword>
<dbReference type="SUPFAM" id="SSF55144">
    <property type="entry name" value="LigT-like"/>
    <property type="match status" value="1"/>
</dbReference>
<dbReference type="AlphaFoldDB" id="A0A7G9SD56"/>
<dbReference type="Proteomes" id="UP000515955">
    <property type="component" value="Chromosome"/>
</dbReference>
<name>A0A7G9SD56_9SPHN</name>
<accession>A0A7G9SD56</accession>
<dbReference type="Gene3D" id="3.90.1140.10">
    <property type="entry name" value="Cyclic phosphodiesterase"/>
    <property type="match status" value="1"/>
</dbReference>
<dbReference type="InterPro" id="IPR009097">
    <property type="entry name" value="Cyclic_Pdiesterase"/>
</dbReference>
<proteinExistence type="predicted"/>
<sequence length="168" mass="18640">MSGPLIVAAILADPGFAFLERLRRDHFPAERNWLPAHLTLFHALPPSVEEEARGVLARLAHNPRPGASIDRPYSLGRGVAFRVRSPELEMMRGEIAENFHGSLTSQDSAGWVPHVTVQNKVDPVVAKELLLDLQAGFQPQPLRIDGLALHRYAGGPWEPLARYKFRGT</sequence>
<evidence type="ECO:0000313" key="1">
    <source>
        <dbReference type="EMBL" id="QNN65781.1"/>
    </source>
</evidence>
<dbReference type="Pfam" id="PF13563">
    <property type="entry name" value="2_5_RNA_ligase2"/>
    <property type="match status" value="1"/>
</dbReference>
<organism evidence="1 2">
    <name type="scientific">Sphingomonas rhizophila</name>
    <dbReference type="NCBI Taxonomy" id="2071607"/>
    <lineage>
        <taxon>Bacteria</taxon>
        <taxon>Pseudomonadati</taxon>
        <taxon>Pseudomonadota</taxon>
        <taxon>Alphaproteobacteria</taxon>
        <taxon>Sphingomonadales</taxon>
        <taxon>Sphingomonadaceae</taxon>
        <taxon>Sphingomonas</taxon>
    </lineage>
</organism>